<protein>
    <submittedName>
        <fullName evidence="1">Uncharacterized protein</fullName>
    </submittedName>
</protein>
<comment type="caution">
    <text evidence="1">The sequence shown here is derived from an EMBL/GenBank/DDBJ whole genome shotgun (WGS) entry which is preliminary data.</text>
</comment>
<reference evidence="1 2" key="1">
    <citation type="journal article" date="2023" name="Plants (Basel)">
        <title>Bridging the Gap: Combining Genomics and Transcriptomics Approaches to Understand Stylosanthes scabra, an Orphan Legume from the Brazilian Caatinga.</title>
        <authorList>
            <person name="Ferreira-Neto J.R.C."/>
            <person name="da Silva M.D."/>
            <person name="Binneck E."/>
            <person name="de Melo N.F."/>
            <person name="da Silva R.H."/>
            <person name="de Melo A.L.T.M."/>
            <person name="Pandolfi V."/>
            <person name="Bustamante F.O."/>
            <person name="Brasileiro-Vidal A.C."/>
            <person name="Benko-Iseppon A.M."/>
        </authorList>
    </citation>
    <scope>NUCLEOTIDE SEQUENCE [LARGE SCALE GENOMIC DNA]</scope>
    <source>
        <tissue evidence="1">Leaves</tissue>
    </source>
</reference>
<keyword evidence="2" id="KW-1185">Reference proteome</keyword>
<evidence type="ECO:0000313" key="2">
    <source>
        <dbReference type="Proteomes" id="UP001341840"/>
    </source>
</evidence>
<name>A0ABU6Y4X9_9FABA</name>
<accession>A0ABU6Y4X9</accession>
<gene>
    <name evidence="1" type="ORF">PIB30_014533</name>
</gene>
<sequence length="111" mass="12478">MLGPKVEIVISTKSGNCNQTKEETGTQARRLTGITIHGFPRSITKRAAENATIMDAMEINKVRRPIISFRADARSSIGHYEALFRVLHKGDLDATMKFLKENPEEHFIVPK</sequence>
<proteinExistence type="predicted"/>
<dbReference type="Proteomes" id="UP001341840">
    <property type="component" value="Unassembled WGS sequence"/>
</dbReference>
<organism evidence="1 2">
    <name type="scientific">Stylosanthes scabra</name>
    <dbReference type="NCBI Taxonomy" id="79078"/>
    <lineage>
        <taxon>Eukaryota</taxon>
        <taxon>Viridiplantae</taxon>
        <taxon>Streptophyta</taxon>
        <taxon>Embryophyta</taxon>
        <taxon>Tracheophyta</taxon>
        <taxon>Spermatophyta</taxon>
        <taxon>Magnoliopsida</taxon>
        <taxon>eudicotyledons</taxon>
        <taxon>Gunneridae</taxon>
        <taxon>Pentapetalae</taxon>
        <taxon>rosids</taxon>
        <taxon>fabids</taxon>
        <taxon>Fabales</taxon>
        <taxon>Fabaceae</taxon>
        <taxon>Papilionoideae</taxon>
        <taxon>50 kb inversion clade</taxon>
        <taxon>dalbergioids sensu lato</taxon>
        <taxon>Dalbergieae</taxon>
        <taxon>Pterocarpus clade</taxon>
        <taxon>Stylosanthes</taxon>
    </lineage>
</organism>
<evidence type="ECO:0000313" key="1">
    <source>
        <dbReference type="EMBL" id="MED6205059.1"/>
    </source>
</evidence>
<dbReference type="EMBL" id="JASCZI010241694">
    <property type="protein sequence ID" value="MED6205059.1"/>
    <property type="molecule type" value="Genomic_DNA"/>
</dbReference>